<dbReference type="EMBL" id="CADCTL010000053">
    <property type="protein sequence ID" value="CAA9223215.1"/>
    <property type="molecule type" value="Genomic_DNA"/>
</dbReference>
<feature type="compositionally biased region" description="Basic residues" evidence="1">
    <location>
        <begin position="63"/>
        <end position="72"/>
    </location>
</feature>
<feature type="compositionally biased region" description="Gly residues" evidence="1">
    <location>
        <begin position="74"/>
        <end position="90"/>
    </location>
</feature>
<name>A0A6J4HHB5_9PROT</name>
<protein>
    <submittedName>
        <fullName evidence="2">Nucleoside-diphosphate-sugar epimerases</fullName>
    </submittedName>
</protein>
<feature type="compositionally biased region" description="Basic residues" evidence="1">
    <location>
        <begin position="17"/>
        <end position="39"/>
    </location>
</feature>
<gene>
    <name evidence="2" type="ORF">AVDCRST_MAG04-731</name>
</gene>
<organism evidence="2">
    <name type="scientific">uncultured Acetobacteraceae bacterium</name>
    <dbReference type="NCBI Taxonomy" id="169975"/>
    <lineage>
        <taxon>Bacteria</taxon>
        <taxon>Pseudomonadati</taxon>
        <taxon>Pseudomonadota</taxon>
        <taxon>Alphaproteobacteria</taxon>
        <taxon>Acetobacterales</taxon>
        <taxon>Acetobacteraceae</taxon>
        <taxon>environmental samples</taxon>
    </lineage>
</organism>
<sequence>DGALGRRPPRPGDGRRGLHRLQPRRSPRARRARGARLRRLGATGRGGQPRLVEGAAPAARVGGRGRHPRRGRVGPCGGRGGRGVPLGGAGRGHDQLGGPARRFRGQPPGHAFGARSAAAARRARAARLRQHQQGLRRPFRRGPGARRRRLRSARSGVAGARHRRGPAARLPHALRLLQGRGGPVRAGLRPLLRPAHRGAADELHLRPAPDGHGGPGLDRPLPDPRAPRRADQRLRRRLPGARRAGRGRRGGGVPGRLGADRRRGRARLQPRRRPGQRGEPAAGDRLHRRADRTPGGGALRGVARGRPALLRLRHAPRRAGAGPRPRAALAGGRFSARALAAGRARARLRAEPAGGGAVV</sequence>
<feature type="region of interest" description="Disordered" evidence="1">
    <location>
        <begin position="1"/>
        <end position="92"/>
    </location>
</feature>
<feature type="compositionally biased region" description="Basic residues" evidence="1">
    <location>
        <begin position="234"/>
        <end position="249"/>
    </location>
</feature>
<accession>A0A6J4HHB5</accession>
<evidence type="ECO:0000313" key="2">
    <source>
        <dbReference type="EMBL" id="CAA9223215.1"/>
    </source>
</evidence>
<reference evidence="2" key="1">
    <citation type="submission" date="2020-02" db="EMBL/GenBank/DDBJ databases">
        <authorList>
            <person name="Meier V. D."/>
        </authorList>
    </citation>
    <scope>NUCLEOTIDE SEQUENCE</scope>
    <source>
        <strain evidence="2">AVDCRST_MAG04</strain>
    </source>
</reference>
<proteinExistence type="predicted"/>
<feature type="compositionally biased region" description="Basic residues" evidence="1">
    <location>
        <begin position="137"/>
        <end position="152"/>
    </location>
</feature>
<feature type="region of interest" description="Disordered" evidence="1">
    <location>
        <begin position="203"/>
        <end position="301"/>
    </location>
</feature>
<dbReference type="AlphaFoldDB" id="A0A6J4HHB5"/>
<evidence type="ECO:0000256" key="1">
    <source>
        <dbReference type="SAM" id="MobiDB-lite"/>
    </source>
</evidence>
<feature type="compositionally biased region" description="Basic and acidic residues" evidence="1">
    <location>
        <begin position="220"/>
        <end position="233"/>
    </location>
</feature>
<feature type="compositionally biased region" description="Basic residues" evidence="1">
    <location>
        <begin position="262"/>
        <end position="275"/>
    </location>
</feature>
<feature type="non-terminal residue" evidence="2">
    <location>
        <position position="1"/>
    </location>
</feature>
<feature type="non-terminal residue" evidence="2">
    <location>
        <position position="359"/>
    </location>
</feature>
<feature type="region of interest" description="Disordered" evidence="1">
    <location>
        <begin position="123"/>
        <end position="172"/>
    </location>
</feature>